<feature type="domain" description="C2H2-type" evidence="3">
    <location>
        <begin position="426"/>
        <end position="460"/>
    </location>
</feature>
<accession>A0A4Z1NTF1</accession>
<comment type="caution">
    <text evidence="4">The sequence shown here is derived from an EMBL/GenBank/DDBJ whole genome shotgun (WGS) entry which is preliminary data.</text>
</comment>
<dbReference type="STRING" id="86259.A0A4Z1NTF1"/>
<reference evidence="4 5" key="1">
    <citation type="submission" date="2019-04" db="EMBL/GenBank/DDBJ databases">
        <title>High contiguity whole genome sequence and gene annotation resource for two Venturia nashicola isolates.</title>
        <authorList>
            <person name="Prokchorchik M."/>
            <person name="Won K."/>
            <person name="Lee Y."/>
            <person name="Choi E.D."/>
            <person name="Segonzac C."/>
            <person name="Sohn K.H."/>
        </authorList>
    </citation>
    <scope>NUCLEOTIDE SEQUENCE [LARGE SCALE GENOMIC DNA]</scope>
    <source>
        <strain evidence="4 5">PRI2</strain>
    </source>
</reference>
<keyword evidence="1" id="KW-0862">Zinc</keyword>
<dbReference type="SUPFAM" id="SSF57667">
    <property type="entry name" value="beta-beta-alpha zinc fingers"/>
    <property type="match status" value="1"/>
</dbReference>
<feature type="region of interest" description="Disordered" evidence="2">
    <location>
        <begin position="355"/>
        <end position="427"/>
    </location>
</feature>
<feature type="compositionally biased region" description="Polar residues" evidence="2">
    <location>
        <begin position="356"/>
        <end position="372"/>
    </location>
</feature>
<protein>
    <submittedName>
        <fullName evidence="4">Calcineurin subunit B</fullName>
    </submittedName>
</protein>
<dbReference type="Proteomes" id="UP000298493">
    <property type="component" value="Unassembled WGS sequence"/>
</dbReference>
<organism evidence="4 5">
    <name type="scientific">Venturia nashicola</name>
    <dbReference type="NCBI Taxonomy" id="86259"/>
    <lineage>
        <taxon>Eukaryota</taxon>
        <taxon>Fungi</taxon>
        <taxon>Dikarya</taxon>
        <taxon>Ascomycota</taxon>
        <taxon>Pezizomycotina</taxon>
        <taxon>Dothideomycetes</taxon>
        <taxon>Pleosporomycetidae</taxon>
        <taxon>Venturiales</taxon>
        <taxon>Venturiaceae</taxon>
        <taxon>Venturia</taxon>
    </lineage>
</organism>
<name>A0A4Z1NTF1_9PEZI</name>
<dbReference type="GO" id="GO:0008270">
    <property type="term" value="F:zinc ion binding"/>
    <property type="evidence" value="ECO:0007669"/>
    <property type="project" value="UniProtKB-KW"/>
</dbReference>
<dbReference type="Gene3D" id="3.30.160.60">
    <property type="entry name" value="Classic Zinc Finger"/>
    <property type="match status" value="1"/>
</dbReference>
<dbReference type="PROSITE" id="PS50157">
    <property type="entry name" value="ZINC_FINGER_C2H2_2"/>
    <property type="match status" value="1"/>
</dbReference>
<sequence>MTCIVERMPDMICGVQDSLFQICKAFCGSHAGIHTKNFVVIPSPTSSSPADRTIQENCAGSETPPSCACSCHYLYKLVSRPFHPSSPTLFQTLQEIVLDNTVISNMSAPSTTSERQPALNYLRVKTQRLRFKMDHPSPVSLGTPMSSQCEERGLSLGWSFMAESSTHLSYPSSIASFQSSHEPQTPPPYAMHVDFTVNENGSCENFAIPSSTKPPYHNSPLAQTSTMTDAFESQPEPDWAYIHRSSETTMHRLPFYGNEAILPTTTNPTLGAGIDQATGFEQQPMSYPSWTSQQPLAVYPAAESLDWQQPMRSPGSTIVPSSVVRDQIHFHGYQECTREFYGLSQFDIDVHYKSEPSLSEQGDGTWTPNSGMMTPDFRIKKGSKPSTKDRKSTSGKRRSKITKPTQERRVFNNEYQPQQSRNGKKGICNLVTDDNQICTKVFDRDEHLKRHRLTHSSERPFACPLHLRPQYKCSKGLGRRDNWRDHLRTHLSDTMAGRNDRISFELMFELLREQEQPQEAEKTINMLLKWKATGGHLKSTSTAARGTRVA</sequence>
<dbReference type="InterPro" id="IPR036236">
    <property type="entry name" value="Znf_C2H2_sf"/>
</dbReference>
<dbReference type="EMBL" id="SNSC02000015">
    <property type="protein sequence ID" value="TID17811.1"/>
    <property type="molecule type" value="Genomic_DNA"/>
</dbReference>
<dbReference type="AlphaFoldDB" id="A0A4Z1NTF1"/>
<keyword evidence="1" id="KW-0863">Zinc-finger</keyword>
<keyword evidence="5" id="KW-1185">Reference proteome</keyword>
<evidence type="ECO:0000313" key="5">
    <source>
        <dbReference type="Proteomes" id="UP000298493"/>
    </source>
</evidence>
<proteinExistence type="predicted"/>
<dbReference type="InterPro" id="IPR013087">
    <property type="entry name" value="Znf_C2H2_type"/>
</dbReference>
<evidence type="ECO:0000313" key="4">
    <source>
        <dbReference type="EMBL" id="TID17811.1"/>
    </source>
</evidence>
<evidence type="ECO:0000256" key="1">
    <source>
        <dbReference type="PROSITE-ProRule" id="PRU00042"/>
    </source>
</evidence>
<evidence type="ECO:0000256" key="2">
    <source>
        <dbReference type="SAM" id="MobiDB-lite"/>
    </source>
</evidence>
<gene>
    <name evidence="4" type="ORF">E6O75_ATG10456</name>
</gene>
<evidence type="ECO:0000259" key="3">
    <source>
        <dbReference type="PROSITE" id="PS50157"/>
    </source>
</evidence>
<keyword evidence="1" id="KW-0479">Metal-binding</keyword>